<dbReference type="PANTHER" id="PTHR23001">
    <property type="entry name" value="EUKARYOTIC TRANSLATION INITIATION FACTOR"/>
    <property type="match status" value="1"/>
</dbReference>
<dbReference type="Gene3D" id="3.30.30.170">
    <property type="match status" value="1"/>
</dbReference>
<dbReference type="PANTHER" id="PTHR23001:SF7">
    <property type="entry name" value="EUKARYOTIC TRANSLATION INITIATION FACTOR 5"/>
    <property type="match status" value="1"/>
</dbReference>
<dbReference type="InterPro" id="IPR002735">
    <property type="entry name" value="Transl_init_fac_IF2/IF5_dom"/>
</dbReference>
<accession>A0A1V0SEV3</accession>
<dbReference type="InterPro" id="IPR045196">
    <property type="entry name" value="IF2/IF5"/>
</dbReference>
<protein>
    <submittedName>
        <fullName evidence="7">Translation initiation factor 2 subunit beta</fullName>
    </submittedName>
</protein>
<sequence>MSVNIPNNDDPFYRYKREKIILKSESYRTVLVNLNNISNAIERNSETLATFIKYKLNINIVEKQNVWYTSSKITVDDIENAIEEFINYFVLCPTCKIPETNLITKKKDIELSCRACSKTNTTKNDKKHVIKFSDYILKKQCQFIKNY</sequence>
<name>A0A1V0SEV3_9VIRU</name>
<dbReference type="EMBL" id="KY684103">
    <property type="protein sequence ID" value="ARF10246.1"/>
    <property type="molecule type" value="Genomic_DNA"/>
</dbReference>
<evidence type="ECO:0000313" key="7">
    <source>
        <dbReference type="EMBL" id="ARF10246.1"/>
    </source>
</evidence>
<proteinExistence type="inferred from homology"/>
<dbReference type="GO" id="GO:0005525">
    <property type="term" value="F:GTP binding"/>
    <property type="evidence" value="ECO:0007669"/>
    <property type="project" value="UniProtKB-KW"/>
</dbReference>
<comment type="similarity">
    <text evidence="1">Belongs to the eIF-2-beta/eIF-5 family.</text>
</comment>
<dbReference type="SUPFAM" id="SSF75689">
    <property type="entry name" value="Zinc-binding domain of translation initiation factor 2 beta"/>
    <property type="match status" value="1"/>
</dbReference>
<keyword evidence="5" id="KW-0342">GTP-binding</keyword>
<evidence type="ECO:0000256" key="4">
    <source>
        <dbReference type="ARBA" id="ARBA00022917"/>
    </source>
</evidence>
<evidence type="ECO:0000256" key="5">
    <source>
        <dbReference type="ARBA" id="ARBA00023134"/>
    </source>
</evidence>
<dbReference type="SMART" id="SM00653">
    <property type="entry name" value="eIF2B_5"/>
    <property type="match status" value="1"/>
</dbReference>
<keyword evidence="3" id="KW-0547">Nucleotide-binding</keyword>
<organism evidence="7">
    <name type="scientific">Hokovirus HKV1</name>
    <dbReference type="NCBI Taxonomy" id="1977638"/>
    <lineage>
        <taxon>Viruses</taxon>
        <taxon>Varidnaviria</taxon>
        <taxon>Bamfordvirae</taxon>
        <taxon>Nucleocytoviricota</taxon>
        <taxon>Megaviricetes</taxon>
        <taxon>Imitervirales</taxon>
        <taxon>Mimiviridae</taxon>
        <taxon>Klosneuvirinae</taxon>
        <taxon>Hokovirus</taxon>
    </lineage>
</organism>
<dbReference type="InterPro" id="IPR016190">
    <property type="entry name" value="Transl_init_fac_IF2/IF5_Zn-bd"/>
</dbReference>
<dbReference type="GO" id="GO:0005092">
    <property type="term" value="F:GDP-dissociation inhibitor activity"/>
    <property type="evidence" value="ECO:0007669"/>
    <property type="project" value="TreeGrafter"/>
</dbReference>
<dbReference type="SUPFAM" id="SSF100966">
    <property type="entry name" value="Translation initiation factor 2 beta, aIF2beta, N-terminal domain"/>
    <property type="match status" value="1"/>
</dbReference>
<reference evidence="7" key="1">
    <citation type="journal article" date="2017" name="Science">
        <title>Giant viruses with an expanded complement of translation system components.</title>
        <authorList>
            <person name="Schulz F."/>
            <person name="Yutin N."/>
            <person name="Ivanova N.N."/>
            <person name="Ortega D.R."/>
            <person name="Lee T.K."/>
            <person name="Vierheilig J."/>
            <person name="Daims H."/>
            <person name="Horn M."/>
            <person name="Wagner M."/>
            <person name="Jensen G.J."/>
            <person name="Kyrpides N.C."/>
            <person name="Koonin E.V."/>
            <person name="Woyke T."/>
        </authorList>
    </citation>
    <scope>NUCLEOTIDE SEQUENCE</scope>
    <source>
        <strain evidence="7">HKV1</strain>
    </source>
</reference>
<dbReference type="Gene3D" id="2.20.25.350">
    <property type="match status" value="1"/>
</dbReference>
<evidence type="ECO:0000256" key="1">
    <source>
        <dbReference type="ARBA" id="ARBA00010397"/>
    </source>
</evidence>
<evidence type="ECO:0000259" key="6">
    <source>
        <dbReference type="SMART" id="SM00653"/>
    </source>
</evidence>
<dbReference type="Pfam" id="PF01873">
    <property type="entry name" value="eIF-5_eIF-2B"/>
    <property type="match status" value="1"/>
</dbReference>
<dbReference type="InterPro" id="IPR016189">
    <property type="entry name" value="Transl_init_fac_IF2/IF5_N"/>
</dbReference>
<evidence type="ECO:0000256" key="2">
    <source>
        <dbReference type="ARBA" id="ARBA00022540"/>
    </source>
</evidence>
<evidence type="ECO:0000256" key="3">
    <source>
        <dbReference type="ARBA" id="ARBA00022741"/>
    </source>
</evidence>
<feature type="domain" description="Translation initiation factor IF2/IF5" evidence="6">
    <location>
        <begin position="12"/>
        <end position="119"/>
    </location>
</feature>
<gene>
    <name evidence="7" type="ORF">Hokovirus_1_125</name>
</gene>
<keyword evidence="4" id="KW-0648">Protein biosynthesis</keyword>
<keyword evidence="2 7" id="KW-0396">Initiation factor</keyword>